<dbReference type="GO" id="GO:0009307">
    <property type="term" value="P:DNA restriction-modification system"/>
    <property type="evidence" value="ECO:0007669"/>
    <property type="project" value="InterPro"/>
</dbReference>
<keyword evidence="1" id="KW-0255">Endonuclease</keyword>
<dbReference type="Pfam" id="PF09194">
    <property type="entry name" value="Endonuc-BsobI"/>
    <property type="match status" value="1"/>
</dbReference>
<name>A0A1M6Z8Z0_9BACT</name>
<dbReference type="GO" id="GO:0003677">
    <property type="term" value="F:DNA binding"/>
    <property type="evidence" value="ECO:0007669"/>
    <property type="project" value="InterPro"/>
</dbReference>
<keyword evidence="1" id="KW-0378">Hydrolase</keyword>
<evidence type="ECO:0000313" key="2">
    <source>
        <dbReference type="Proteomes" id="UP000184275"/>
    </source>
</evidence>
<dbReference type="GO" id="GO:0009036">
    <property type="term" value="F:type II site-specific deoxyribonuclease activity"/>
    <property type="evidence" value="ECO:0007669"/>
    <property type="project" value="InterPro"/>
</dbReference>
<accession>A0A1M6Z8Z0</accession>
<organism evidence="1 2">
    <name type="scientific">Fibrobacter intestinalis</name>
    <dbReference type="NCBI Taxonomy" id="28122"/>
    <lineage>
        <taxon>Bacteria</taxon>
        <taxon>Pseudomonadati</taxon>
        <taxon>Fibrobacterota</taxon>
        <taxon>Fibrobacteria</taxon>
        <taxon>Fibrobacterales</taxon>
        <taxon>Fibrobacteraceae</taxon>
        <taxon>Fibrobacter</taxon>
    </lineage>
</organism>
<keyword evidence="1" id="KW-0540">Nuclease</keyword>
<gene>
    <name evidence="1" type="ORF">SAMN05720469_1551</name>
</gene>
<dbReference type="RefSeq" id="WP_073306269.1">
    <property type="nucleotide sequence ID" value="NZ_FRAW01000055.1"/>
</dbReference>
<dbReference type="InterPro" id="IPR015277">
    <property type="entry name" value="Restrct_endonuc_II_AvaI/BsoBI"/>
</dbReference>
<dbReference type="EMBL" id="FRAW01000055">
    <property type="protein sequence ID" value="SHL26855.1"/>
    <property type="molecule type" value="Genomic_DNA"/>
</dbReference>
<keyword evidence="2" id="KW-1185">Reference proteome</keyword>
<dbReference type="InterPro" id="IPR011335">
    <property type="entry name" value="Restrct_endonuc-II-like"/>
</dbReference>
<proteinExistence type="predicted"/>
<dbReference type="SUPFAM" id="SSF52980">
    <property type="entry name" value="Restriction endonuclease-like"/>
    <property type="match status" value="1"/>
</dbReference>
<dbReference type="Gene3D" id="3.40.91.10">
    <property type="match status" value="1"/>
</dbReference>
<dbReference type="AlphaFoldDB" id="A0A1M6Z8Z0"/>
<dbReference type="Proteomes" id="UP000184275">
    <property type="component" value="Unassembled WGS sequence"/>
</dbReference>
<protein>
    <submittedName>
        <fullName evidence="1">Restriction endonuclease BsobI</fullName>
    </submittedName>
</protein>
<sequence length="60" mass="6755">MAAFLPYISRAEDFVTTPEARRNGFLEIALRRNAESIPYLEQGKALWAKLNSEIIVSAKS</sequence>
<reference evidence="2" key="1">
    <citation type="submission" date="2016-11" db="EMBL/GenBank/DDBJ databases">
        <authorList>
            <person name="Varghese N."/>
            <person name="Submissions S."/>
        </authorList>
    </citation>
    <scope>NUCLEOTIDE SEQUENCE [LARGE SCALE GENOMIC DNA]</scope>
    <source>
        <strain evidence="2">UWOS</strain>
    </source>
</reference>
<evidence type="ECO:0000313" key="1">
    <source>
        <dbReference type="EMBL" id="SHL26855.1"/>
    </source>
</evidence>